<protein>
    <submittedName>
        <fullName evidence="2">Uncharacterized protein</fullName>
    </submittedName>
</protein>
<accession>A0A9P0L408</accession>
<reference evidence="2" key="1">
    <citation type="submission" date="2022-03" db="EMBL/GenBank/DDBJ databases">
        <authorList>
            <person name="Sayadi A."/>
        </authorList>
    </citation>
    <scope>NUCLEOTIDE SEQUENCE</scope>
</reference>
<dbReference type="AlphaFoldDB" id="A0A9P0L408"/>
<comment type="caution">
    <text evidence="2">The sequence shown here is derived from an EMBL/GenBank/DDBJ whole genome shotgun (WGS) entry which is preliminary data.</text>
</comment>
<evidence type="ECO:0000313" key="2">
    <source>
        <dbReference type="EMBL" id="CAH1989045.1"/>
    </source>
</evidence>
<gene>
    <name evidence="2" type="ORF">ACAOBT_LOCUS18814</name>
</gene>
<feature type="compositionally biased region" description="Polar residues" evidence="1">
    <location>
        <begin position="41"/>
        <end position="55"/>
    </location>
</feature>
<dbReference type="Proteomes" id="UP001152888">
    <property type="component" value="Unassembled WGS sequence"/>
</dbReference>
<evidence type="ECO:0000313" key="3">
    <source>
        <dbReference type="Proteomes" id="UP001152888"/>
    </source>
</evidence>
<organism evidence="2 3">
    <name type="scientific">Acanthoscelides obtectus</name>
    <name type="common">Bean weevil</name>
    <name type="synonym">Bruchus obtectus</name>
    <dbReference type="NCBI Taxonomy" id="200917"/>
    <lineage>
        <taxon>Eukaryota</taxon>
        <taxon>Metazoa</taxon>
        <taxon>Ecdysozoa</taxon>
        <taxon>Arthropoda</taxon>
        <taxon>Hexapoda</taxon>
        <taxon>Insecta</taxon>
        <taxon>Pterygota</taxon>
        <taxon>Neoptera</taxon>
        <taxon>Endopterygota</taxon>
        <taxon>Coleoptera</taxon>
        <taxon>Polyphaga</taxon>
        <taxon>Cucujiformia</taxon>
        <taxon>Chrysomeloidea</taxon>
        <taxon>Chrysomelidae</taxon>
        <taxon>Bruchinae</taxon>
        <taxon>Bruchini</taxon>
        <taxon>Acanthoscelides</taxon>
    </lineage>
</organism>
<feature type="region of interest" description="Disordered" evidence="1">
    <location>
        <begin position="41"/>
        <end position="84"/>
    </location>
</feature>
<dbReference type="EMBL" id="CAKOFQ010007056">
    <property type="protein sequence ID" value="CAH1989045.1"/>
    <property type="molecule type" value="Genomic_DNA"/>
</dbReference>
<evidence type="ECO:0000256" key="1">
    <source>
        <dbReference type="SAM" id="MobiDB-lite"/>
    </source>
</evidence>
<feature type="compositionally biased region" description="Polar residues" evidence="1">
    <location>
        <begin position="73"/>
        <end position="84"/>
    </location>
</feature>
<sequence>MADGVEAGCSRPKRVKTYCNRNKGLTEKELYDILANSGSEIENISDSDNYVPSSDGSEKSDGNMSETSDDFFSPQSPTATNLVDTSMWNDEIKNI</sequence>
<keyword evidence="3" id="KW-1185">Reference proteome</keyword>
<proteinExistence type="predicted"/>
<name>A0A9P0L408_ACAOB</name>